<evidence type="ECO:0000256" key="1">
    <source>
        <dbReference type="SAM" id="Phobius"/>
    </source>
</evidence>
<evidence type="ECO:0000313" key="5">
    <source>
        <dbReference type="Proteomes" id="UP000235388"/>
    </source>
</evidence>
<keyword evidence="1" id="KW-0472">Membrane</keyword>
<dbReference type="OrthoDB" id="3366756at2759"/>
<feature type="transmembrane region" description="Helical" evidence="1">
    <location>
        <begin position="350"/>
        <end position="370"/>
    </location>
</feature>
<reference evidence="4 5" key="1">
    <citation type="submission" date="2017-11" db="EMBL/GenBank/DDBJ databases">
        <title>De novo assembly and phasing of dikaryotic genomes from two isolates of Puccinia coronata f. sp. avenae, the causal agent of oat crown rust.</title>
        <authorList>
            <person name="Miller M.E."/>
            <person name="Zhang Y."/>
            <person name="Omidvar V."/>
            <person name="Sperschneider J."/>
            <person name="Schwessinger B."/>
            <person name="Raley C."/>
            <person name="Palmer J.M."/>
            <person name="Garnica D."/>
            <person name="Upadhyaya N."/>
            <person name="Rathjen J."/>
            <person name="Taylor J.M."/>
            <person name="Park R.F."/>
            <person name="Dodds P.N."/>
            <person name="Hirsch C.D."/>
            <person name="Kianian S.F."/>
            <person name="Figueroa M."/>
        </authorList>
    </citation>
    <scope>NUCLEOTIDE SEQUENCE [LARGE SCALE GENOMIC DNA]</scope>
    <source>
        <strain evidence="4">12NC29</strain>
    </source>
</reference>
<name>A0A2N5V2K2_9BASI</name>
<feature type="signal peptide" evidence="2">
    <location>
        <begin position="1"/>
        <end position="19"/>
    </location>
</feature>
<keyword evidence="2" id="KW-0732">Signal</keyword>
<keyword evidence="1" id="KW-0812">Transmembrane</keyword>
<evidence type="ECO:0000313" key="3">
    <source>
        <dbReference type="EMBL" id="PLW18299.1"/>
    </source>
</evidence>
<proteinExistence type="predicted"/>
<dbReference type="Proteomes" id="UP000235388">
    <property type="component" value="Unassembled WGS sequence"/>
</dbReference>
<evidence type="ECO:0000313" key="4">
    <source>
        <dbReference type="EMBL" id="PLW44214.1"/>
    </source>
</evidence>
<evidence type="ECO:0000256" key="2">
    <source>
        <dbReference type="SAM" id="SignalP"/>
    </source>
</evidence>
<accession>A0A2N5V2K2</accession>
<sequence length="421" mass="44643">MWSQCMTFLLAALTASSLAAPSPLTTSASTTATLSGLSGSAHDGILIHVIRTEDLIADKLKSKPLLLERLSHLLIQVELGNQSVAVNGHHLPMLPGDQPLQVSVKLKQVTMLKMPDESPLVPLGLTPPEVLNIADKYMSEGIVAALLSVTQEPLAVEATRPNHSPVQAEAYKVTIGIKILEVDGMALAATDLPTIDLLHLVVHPDEADPSKVATVTTLVVDAPVASQEPAGLPFTPAGMLDAALDSTRASLESTLNALSSVMQGVAAQAGTLFNGSRARKPCHQRPHHAPQDKVPAAAVHKPTAETKPAVQLAAVTNDAEPEHPVGRQSAVSTFRRRMNCFIKMVARSSLAVLLFGLPLAFVFLVFSTLVSSLLRRRLEDSVAAAESAHIPPVYEALPGDEKLALEHQQILIIAAPDADKF</sequence>
<keyword evidence="5" id="KW-1185">Reference proteome</keyword>
<dbReference type="AlphaFoldDB" id="A0A2N5V2K2"/>
<feature type="chain" id="PRO_5015083970" evidence="2">
    <location>
        <begin position="20"/>
        <end position="421"/>
    </location>
</feature>
<keyword evidence="1" id="KW-1133">Transmembrane helix</keyword>
<organism evidence="4 5">
    <name type="scientific">Puccinia coronata f. sp. avenae</name>
    <dbReference type="NCBI Taxonomy" id="200324"/>
    <lineage>
        <taxon>Eukaryota</taxon>
        <taxon>Fungi</taxon>
        <taxon>Dikarya</taxon>
        <taxon>Basidiomycota</taxon>
        <taxon>Pucciniomycotina</taxon>
        <taxon>Pucciniomycetes</taxon>
        <taxon>Pucciniales</taxon>
        <taxon>Pucciniaceae</taxon>
        <taxon>Puccinia</taxon>
    </lineage>
</organism>
<dbReference type="EMBL" id="PGCJ01000139">
    <property type="protein sequence ID" value="PLW44214.1"/>
    <property type="molecule type" value="Genomic_DNA"/>
</dbReference>
<dbReference type="EMBL" id="PGCJ01000834">
    <property type="protein sequence ID" value="PLW18299.1"/>
    <property type="molecule type" value="Genomic_DNA"/>
</dbReference>
<protein>
    <submittedName>
        <fullName evidence="4">Uncharacterized protein</fullName>
    </submittedName>
</protein>
<gene>
    <name evidence="4" type="ORF">PCANC_13425</name>
    <name evidence="3" type="ORF">PCANC_16416</name>
</gene>
<comment type="caution">
    <text evidence="4">The sequence shown here is derived from an EMBL/GenBank/DDBJ whole genome shotgun (WGS) entry which is preliminary data.</text>
</comment>